<keyword evidence="2" id="KW-1185">Reference proteome</keyword>
<gene>
    <name evidence="1" type="ORF">NP233_g7357</name>
</gene>
<comment type="caution">
    <text evidence="1">The sequence shown here is derived from an EMBL/GenBank/DDBJ whole genome shotgun (WGS) entry which is preliminary data.</text>
</comment>
<proteinExistence type="predicted"/>
<dbReference type="Proteomes" id="UP001213000">
    <property type="component" value="Unassembled WGS sequence"/>
</dbReference>
<name>A0AAD5YUU2_9AGAR</name>
<evidence type="ECO:0000313" key="1">
    <source>
        <dbReference type="EMBL" id="KAJ3565884.1"/>
    </source>
</evidence>
<dbReference type="AlphaFoldDB" id="A0AAD5YUU2"/>
<dbReference type="EMBL" id="JANIEX010000531">
    <property type="protein sequence ID" value="KAJ3565884.1"/>
    <property type="molecule type" value="Genomic_DNA"/>
</dbReference>
<accession>A0AAD5YUU2</accession>
<sequence length="106" mass="11902">MANGRGRSKTRGYTKQSTPNRYIKAYRDSGLTYAMECLLHHVPCSHCFLADSDQAIHRRRMDPGTPSGFALHAVFIRFIAVAEYKVKNLLRAPPGSFLLVHTEALP</sequence>
<protein>
    <submittedName>
        <fullName evidence="1">Uncharacterized protein</fullName>
    </submittedName>
</protein>
<organism evidence="1 2">
    <name type="scientific">Leucocoprinus birnbaumii</name>
    <dbReference type="NCBI Taxonomy" id="56174"/>
    <lineage>
        <taxon>Eukaryota</taxon>
        <taxon>Fungi</taxon>
        <taxon>Dikarya</taxon>
        <taxon>Basidiomycota</taxon>
        <taxon>Agaricomycotina</taxon>
        <taxon>Agaricomycetes</taxon>
        <taxon>Agaricomycetidae</taxon>
        <taxon>Agaricales</taxon>
        <taxon>Agaricineae</taxon>
        <taxon>Agaricaceae</taxon>
        <taxon>Leucocoprinus</taxon>
    </lineage>
</organism>
<evidence type="ECO:0000313" key="2">
    <source>
        <dbReference type="Proteomes" id="UP001213000"/>
    </source>
</evidence>
<reference evidence="1" key="1">
    <citation type="submission" date="2022-07" db="EMBL/GenBank/DDBJ databases">
        <title>Genome Sequence of Leucocoprinus birnbaumii.</title>
        <authorList>
            <person name="Buettner E."/>
        </authorList>
    </citation>
    <scope>NUCLEOTIDE SEQUENCE</scope>
    <source>
        <strain evidence="1">VT141</strain>
    </source>
</reference>